<keyword evidence="3" id="KW-1185">Reference proteome</keyword>
<organism evidence="2 3">
    <name type="scientific">Giesbergeria anulus</name>
    <dbReference type="NCBI Taxonomy" id="180197"/>
    <lineage>
        <taxon>Bacteria</taxon>
        <taxon>Pseudomonadati</taxon>
        <taxon>Pseudomonadota</taxon>
        <taxon>Betaproteobacteria</taxon>
        <taxon>Burkholderiales</taxon>
        <taxon>Comamonadaceae</taxon>
        <taxon>Giesbergeria</taxon>
    </lineage>
</organism>
<sequence length="810" mass="88944">MKPKKLKLKGFKGIASGRGKSEVEIDFTGINPEAKIVALAGPNGVGKSTIIDNMHPFRVMPSRSSRAVPSAFSYKDQVIMGDSGKEFEWSHDGIDYRTVFSFRQTPKTFKQDCFLFVVGADGQAKPWSDPATGLTSDGKAENYDQCVEAILGKPEVFFTAQFSAQGKQPIGRMTAGEVKTLLGQMLGMEQTVALGAKANSVTKELKPHLNAAQEVIARLLRDRPNLEQLQQEYQQQQAQLERLYDQQDKASKQRDKALEHLSVVKQQVAQQEGILAQHQQVQQQLDGATEAAQSKQQALAHRHSQEKAMLDSQVHQTASAVNVARQRASDLRKQIDTQGALVAQAPALNAEREKLVLLDDKRKAQVAIIERNEPAVFKLNSIREELMGLKQALAKAETDGRHIADVLNKAKATASLLGEVPCHGTAMAGCCKLLAESNHAAQKIPADEVKYTRARSQYKDIFLKTASREQEIATMVEAEGQIKQAKQALVEIDAAISTCNSALARQPFVDAAVEQLPLLQQQAQQAQSELDGAQQAQAQVAAQLSQLEQRQTAEREELNQECQREVARLQAAKASLPAISNSNDAQAAQQALDDANRLEQSIAAQLQGLNKAMLDTQTKMSRAQDIDFQLAQAQERVNQISEEISKWLLLTKALGTDGIVAMQIDDAGPAIAGITNTLLQDCYGGRFQITLVTQAQTATGITKEALLIQVEDTHRGEIKLLDDMSGGEKVWINECLVRGIALYIAQAADVQYETLFSDESDGALDPERKRQYMEMQRAVVERGGYSREYIITQTPELLNLCDAVIDVSIL</sequence>
<dbReference type="EMBL" id="FOGD01000007">
    <property type="protein sequence ID" value="SER36626.1"/>
    <property type="molecule type" value="Genomic_DNA"/>
</dbReference>
<keyword evidence="2" id="KW-0269">Exonuclease</keyword>
<keyword evidence="2" id="KW-0540">Nuclease</keyword>
<name>A0A1H9NL14_9BURK</name>
<proteinExistence type="predicted"/>
<reference evidence="2 3" key="1">
    <citation type="submission" date="2016-10" db="EMBL/GenBank/DDBJ databases">
        <authorList>
            <person name="de Groot N.N."/>
        </authorList>
    </citation>
    <scope>NUCLEOTIDE SEQUENCE [LARGE SCALE GENOMIC DNA]</scope>
    <source>
        <strain evidence="2 3">ATCC 35958</strain>
    </source>
</reference>
<evidence type="ECO:0000256" key="1">
    <source>
        <dbReference type="SAM" id="Coils"/>
    </source>
</evidence>
<keyword evidence="2" id="KW-0378">Hydrolase</keyword>
<accession>A0A1H9NL14</accession>
<dbReference type="Gene3D" id="3.40.50.300">
    <property type="entry name" value="P-loop containing nucleotide triphosphate hydrolases"/>
    <property type="match status" value="2"/>
</dbReference>
<dbReference type="PANTHER" id="PTHR32114:SF2">
    <property type="entry name" value="ABC TRANSPORTER ABCH.3"/>
    <property type="match status" value="1"/>
</dbReference>
<evidence type="ECO:0000313" key="2">
    <source>
        <dbReference type="EMBL" id="SER36626.1"/>
    </source>
</evidence>
<gene>
    <name evidence="2" type="ORF">SAMN02982919_02256</name>
</gene>
<dbReference type="RefSeq" id="WP_091457572.1">
    <property type="nucleotide sequence ID" value="NZ_FOGD01000007.1"/>
</dbReference>
<dbReference type="SUPFAM" id="SSF52540">
    <property type="entry name" value="P-loop containing nucleoside triphosphate hydrolases"/>
    <property type="match status" value="1"/>
</dbReference>
<feature type="coiled-coil region" evidence="1">
    <location>
        <begin position="209"/>
        <end position="253"/>
    </location>
</feature>
<dbReference type="Proteomes" id="UP000199766">
    <property type="component" value="Unassembled WGS sequence"/>
</dbReference>
<dbReference type="STRING" id="180197.SAMN02982919_02256"/>
<dbReference type="PANTHER" id="PTHR32114">
    <property type="entry name" value="ABC TRANSPORTER ABCH.3"/>
    <property type="match status" value="1"/>
</dbReference>
<keyword evidence="1" id="KW-0175">Coiled coil</keyword>
<dbReference type="AlphaFoldDB" id="A0A1H9NL14"/>
<feature type="coiled-coil region" evidence="1">
    <location>
        <begin position="623"/>
        <end position="650"/>
    </location>
</feature>
<dbReference type="GO" id="GO:0004527">
    <property type="term" value="F:exonuclease activity"/>
    <property type="evidence" value="ECO:0007669"/>
    <property type="project" value="UniProtKB-KW"/>
</dbReference>
<protein>
    <submittedName>
        <fullName evidence="2">Exonuclease SbcC</fullName>
    </submittedName>
</protein>
<evidence type="ECO:0000313" key="3">
    <source>
        <dbReference type="Proteomes" id="UP000199766"/>
    </source>
</evidence>
<feature type="coiled-coil region" evidence="1">
    <location>
        <begin position="468"/>
        <end position="575"/>
    </location>
</feature>
<dbReference type="InterPro" id="IPR027417">
    <property type="entry name" value="P-loop_NTPase"/>
</dbReference>